<sequence>MAPDDGNCAKEGTPFLRLKYQFSEIVAQYECAATVVEGGGRRGKLPSARAVVPVIPRSICRLFLRNYRPFLALHHIGGPAAASHRRAVEKRIASLAGKRSRSPTFNCFATPIDNVFA</sequence>
<gene>
    <name evidence="1" type="ORF">GCT13_40005</name>
</gene>
<name>A0A7X1NJI4_9BURK</name>
<evidence type="ECO:0000313" key="2">
    <source>
        <dbReference type="Proteomes" id="UP000484381"/>
    </source>
</evidence>
<organism evidence="1 2">
    <name type="scientific">Paraburkholderia franconis</name>
    <dbReference type="NCBI Taxonomy" id="2654983"/>
    <lineage>
        <taxon>Bacteria</taxon>
        <taxon>Pseudomonadati</taxon>
        <taxon>Pseudomonadota</taxon>
        <taxon>Betaproteobacteria</taxon>
        <taxon>Burkholderiales</taxon>
        <taxon>Burkholderiaceae</taxon>
        <taxon>Paraburkholderia</taxon>
    </lineage>
</organism>
<protein>
    <submittedName>
        <fullName evidence="1">Uncharacterized protein</fullName>
    </submittedName>
</protein>
<dbReference type="EMBL" id="WHNP01000080">
    <property type="protein sequence ID" value="MPW22821.1"/>
    <property type="molecule type" value="Genomic_DNA"/>
</dbReference>
<dbReference type="AlphaFoldDB" id="A0A7X1NJI4"/>
<keyword evidence="2" id="KW-1185">Reference proteome</keyword>
<reference evidence="1 2" key="1">
    <citation type="submission" date="2019-10" db="EMBL/GenBank/DDBJ databases">
        <title>Paraburkholderia sp. isolated from nodules of Mimosa pudica from Brazilian Atlantic Forest soils.</title>
        <authorList>
            <person name="Paulitsch F."/>
            <person name="Hungria M."/>
            <person name="Dall'Agnol R."/>
        </authorList>
    </citation>
    <scope>NUCLEOTIDE SEQUENCE [LARGE SCALE GENOMIC DNA]</scope>
    <source>
        <strain evidence="1 2">CNPSo 3157</strain>
    </source>
</reference>
<proteinExistence type="predicted"/>
<evidence type="ECO:0000313" key="1">
    <source>
        <dbReference type="EMBL" id="MPW22821.1"/>
    </source>
</evidence>
<accession>A0A7X1NJI4</accession>
<comment type="caution">
    <text evidence="1">The sequence shown here is derived from an EMBL/GenBank/DDBJ whole genome shotgun (WGS) entry which is preliminary data.</text>
</comment>
<dbReference type="RefSeq" id="WP_152767429.1">
    <property type="nucleotide sequence ID" value="NZ_WHNP01000080.1"/>
</dbReference>
<dbReference type="Proteomes" id="UP000484381">
    <property type="component" value="Unassembled WGS sequence"/>
</dbReference>